<keyword evidence="5 6" id="KW-0456">Lyase</keyword>
<proteinExistence type="inferred from homology"/>
<evidence type="ECO:0000256" key="1">
    <source>
        <dbReference type="ARBA" id="ARBA00001946"/>
    </source>
</evidence>
<dbReference type="GeneID" id="38775900"/>
<dbReference type="OrthoDB" id="6486656at2759"/>
<dbReference type="EC" id="4.2.3.-" evidence="6"/>
<dbReference type="AlphaFoldDB" id="A0A401GA22"/>
<sequence length="331" mass="38604">MSVQFRLPETLNNWPWPRDINPYYEEVKAESAVWFRSFQAFSPERQSAFDRCDFSLLASLAYPTASREHLRTGCDIMNLFFVFDEYTDQEDAKEVKVLADIVIDAMHNPHKPRPDGENILGEISRQFWELAIVTASPTSQRRIIDKFTCFTASVVEQAEDRERNYKRSIADYLNIRRKTIGAEPSYAILELGMDLPDEMFYHLIVVRLSAVTTDLIIVGNDLCSFNKEQAMGDDLHNIISIVMHDLHIDLDAAMLWVEAFHRELVDHFFECWAEVKELTWSAEVDTYATEYLRGLANWVRANDCWNFESGRYFGRKGKEIQIYRMVTLLPR</sequence>
<evidence type="ECO:0000256" key="2">
    <source>
        <dbReference type="ARBA" id="ARBA00006333"/>
    </source>
</evidence>
<dbReference type="PANTHER" id="PTHR35201:SF4">
    <property type="entry name" value="BETA-PINACENE SYNTHASE-RELATED"/>
    <property type="match status" value="1"/>
</dbReference>
<organism evidence="7 8">
    <name type="scientific">Sparassis crispa</name>
    <dbReference type="NCBI Taxonomy" id="139825"/>
    <lineage>
        <taxon>Eukaryota</taxon>
        <taxon>Fungi</taxon>
        <taxon>Dikarya</taxon>
        <taxon>Basidiomycota</taxon>
        <taxon>Agaricomycotina</taxon>
        <taxon>Agaricomycetes</taxon>
        <taxon>Polyporales</taxon>
        <taxon>Sparassidaceae</taxon>
        <taxon>Sparassis</taxon>
    </lineage>
</organism>
<dbReference type="Gene3D" id="1.10.600.10">
    <property type="entry name" value="Farnesyl Diphosphate Synthase"/>
    <property type="match status" value="1"/>
</dbReference>
<accession>A0A401GA22</accession>
<evidence type="ECO:0000313" key="8">
    <source>
        <dbReference type="Proteomes" id="UP000287166"/>
    </source>
</evidence>
<evidence type="ECO:0000256" key="4">
    <source>
        <dbReference type="ARBA" id="ARBA00022842"/>
    </source>
</evidence>
<comment type="cofactor">
    <cofactor evidence="1 6">
        <name>Mg(2+)</name>
        <dbReference type="ChEBI" id="CHEBI:18420"/>
    </cofactor>
</comment>
<dbReference type="InterPro" id="IPR034686">
    <property type="entry name" value="Terpene_cyclase-like_2"/>
</dbReference>
<protein>
    <recommendedName>
        <fullName evidence="6">Terpene synthase</fullName>
        <ecNumber evidence="6">4.2.3.-</ecNumber>
    </recommendedName>
</protein>
<dbReference type="EMBL" id="BFAD01000002">
    <property type="protein sequence ID" value="GBE78983.1"/>
    <property type="molecule type" value="Genomic_DNA"/>
</dbReference>
<dbReference type="GO" id="GO:0010333">
    <property type="term" value="F:terpene synthase activity"/>
    <property type="evidence" value="ECO:0007669"/>
    <property type="project" value="InterPro"/>
</dbReference>
<dbReference type="SFLD" id="SFLDG01020">
    <property type="entry name" value="Terpene_Cyclase_Like_2"/>
    <property type="match status" value="1"/>
</dbReference>
<evidence type="ECO:0000256" key="3">
    <source>
        <dbReference type="ARBA" id="ARBA00022723"/>
    </source>
</evidence>
<evidence type="ECO:0000313" key="7">
    <source>
        <dbReference type="EMBL" id="GBE78983.1"/>
    </source>
</evidence>
<gene>
    <name evidence="7" type="ORF">SCP_0201800</name>
</gene>
<dbReference type="RefSeq" id="XP_027609896.1">
    <property type="nucleotide sequence ID" value="XM_027754095.1"/>
</dbReference>
<dbReference type="Pfam" id="PF19086">
    <property type="entry name" value="Terpene_syn_C_2"/>
    <property type="match status" value="1"/>
</dbReference>
<evidence type="ECO:0000256" key="5">
    <source>
        <dbReference type="ARBA" id="ARBA00023239"/>
    </source>
</evidence>
<dbReference type="InParanoid" id="A0A401GA22"/>
<dbReference type="InterPro" id="IPR008949">
    <property type="entry name" value="Isoprenoid_synthase_dom_sf"/>
</dbReference>
<keyword evidence="3 6" id="KW-0479">Metal-binding</keyword>
<dbReference type="PANTHER" id="PTHR35201">
    <property type="entry name" value="TERPENE SYNTHASE"/>
    <property type="match status" value="1"/>
</dbReference>
<name>A0A401GA22_9APHY</name>
<keyword evidence="8" id="KW-1185">Reference proteome</keyword>
<evidence type="ECO:0000256" key="6">
    <source>
        <dbReference type="RuleBase" id="RU366034"/>
    </source>
</evidence>
<keyword evidence="4 6" id="KW-0460">Magnesium</keyword>
<dbReference type="Proteomes" id="UP000287166">
    <property type="component" value="Unassembled WGS sequence"/>
</dbReference>
<dbReference type="SFLD" id="SFLDS00005">
    <property type="entry name" value="Isoprenoid_Synthase_Type_I"/>
    <property type="match status" value="1"/>
</dbReference>
<dbReference type="GO" id="GO:0046872">
    <property type="term" value="F:metal ion binding"/>
    <property type="evidence" value="ECO:0007669"/>
    <property type="project" value="UniProtKB-KW"/>
</dbReference>
<comment type="caution">
    <text evidence="7">The sequence shown here is derived from an EMBL/GenBank/DDBJ whole genome shotgun (WGS) entry which is preliminary data.</text>
</comment>
<dbReference type="SUPFAM" id="SSF48576">
    <property type="entry name" value="Terpenoid synthases"/>
    <property type="match status" value="1"/>
</dbReference>
<dbReference type="GO" id="GO:0008299">
    <property type="term" value="P:isoprenoid biosynthetic process"/>
    <property type="evidence" value="ECO:0007669"/>
    <property type="project" value="UniProtKB-ARBA"/>
</dbReference>
<comment type="similarity">
    <text evidence="2 6">Belongs to the terpene synthase family.</text>
</comment>
<reference evidence="7 8" key="1">
    <citation type="journal article" date="2018" name="Sci. Rep.">
        <title>Genome sequence of the cauliflower mushroom Sparassis crispa (Hanabiratake) and its association with beneficial usage.</title>
        <authorList>
            <person name="Kiyama R."/>
            <person name="Furutani Y."/>
            <person name="Kawaguchi K."/>
            <person name="Nakanishi T."/>
        </authorList>
    </citation>
    <scope>NUCLEOTIDE SEQUENCE [LARGE SCALE GENOMIC DNA]</scope>
</reference>